<reference evidence="2 4" key="1">
    <citation type="journal article" date="2014" name="BMC Genomics">
        <title>Genome sequence of Anopheles sinensis provides insight into genetics basis of mosquito competence for malaria parasites.</title>
        <authorList>
            <person name="Zhou D."/>
            <person name="Zhang D."/>
            <person name="Ding G."/>
            <person name="Shi L."/>
            <person name="Hou Q."/>
            <person name="Ye Y."/>
            <person name="Xu Y."/>
            <person name="Zhou H."/>
            <person name="Xiong C."/>
            <person name="Li S."/>
            <person name="Yu J."/>
            <person name="Hong S."/>
            <person name="Yu X."/>
            <person name="Zou P."/>
            <person name="Chen C."/>
            <person name="Chang X."/>
            <person name="Wang W."/>
            <person name="Lv Y."/>
            <person name="Sun Y."/>
            <person name="Ma L."/>
            <person name="Shen B."/>
            <person name="Zhu C."/>
        </authorList>
    </citation>
    <scope>NUCLEOTIDE SEQUENCE [LARGE SCALE GENOMIC DNA]</scope>
</reference>
<dbReference type="EnsemblMetazoa" id="ASIC011327-RA">
    <property type="protein sequence ID" value="ASIC011327-PA"/>
    <property type="gene ID" value="ASIC011327"/>
</dbReference>
<sequence>MSPAADRMAKSDSKLEASFRELLKAIEKANLKEQEIYTLFGPVRWRLWRKAVFRWCTGILMFVAMCLAVVYVPTVNWHVAAVGRLVMIELLPYWDWTPLYRAKCLIAKSSENAGTEKLEILPAFPEDCAVCQNVETISSRENVSYETLFRHHLIRKVPTIVPDAHPPWNANARYGSDWNRFVADLEDLLLANPCDFRTNLLFKPSTAKTSALARMLDLIGESKSNAEGPDGWFVQLRNCALKPLKKTRIMFRKPYFYATHWEPPYTSWVLLSQAYRASFEMTPNMAGLVIVNQLRGQLKVTLSPRTECAEVCRAMWLTLREQQSLVFSTTLWNLSYFPSELNQTSVTFVTETYEDV</sequence>
<dbReference type="OrthoDB" id="10059103at2759"/>
<name>A0A084VZX6_ANOSI</name>
<dbReference type="OMA" id="ETLWENC"/>
<accession>A0A084VZX6</accession>
<evidence type="ECO:0000313" key="2">
    <source>
        <dbReference type="EMBL" id="KFB43520.1"/>
    </source>
</evidence>
<protein>
    <submittedName>
        <fullName evidence="2">AGAP003736-PA-like protein</fullName>
    </submittedName>
</protein>
<organism evidence="2">
    <name type="scientific">Anopheles sinensis</name>
    <name type="common">Mosquito</name>
    <dbReference type="NCBI Taxonomy" id="74873"/>
    <lineage>
        <taxon>Eukaryota</taxon>
        <taxon>Metazoa</taxon>
        <taxon>Ecdysozoa</taxon>
        <taxon>Arthropoda</taxon>
        <taxon>Hexapoda</taxon>
        <taxon>Insecta</taxon>
        <taxon>Pterygota</taxon>
        <taxon>Neoptera</taxon>
        <taxon>Endopterygota</taxon>
        <taxon>Diptera</taxon>
        <taxon>Nematocera</taxon>
        <taxon>Culicoidea</taxon>
        <taxon>Culicidae</taxon>
        <taxon>Anophelinae</taxon>
        <taxon>Anopheles</taxon>
    </lineage>
</organism>
<evidence type="ECO:0000313" key="3">
    <source>
        <dbReference type="EnsemblMetazoa" id="ASIC011327-PA"/>
    </source>
</evidence>
<dbReference type="EMBL" id="KE525259">
    <property type="protein sequence ID" value="KFB43520.1"/>
    <property type="molecule type" value="Genomic_DNA"/>
</dbReference>
<keyword evidence="1" id="KW-1133">Transmembrane helix</keyword>
<dbReference type="STRING" id="74873.A0A084VZX6"/>
<dbReference type="VEuPathDB" id="VectorBase:ASIS006472"/>
<keyword evidence="1" id="KW-0472">Membrane</keyword>
<keyword evidence="1" id="KW-0812">Transmembrane</keyword>
<evidence type="ECO:0000256" key="1">
    <source>
        <dbReference type="SAM" id="Phobius"/>
    </source>
</evidence>
<gene>
    <name evidence="2" type="ORF">ZHAS_00011327</name>
</gene>
<dbReference type="Proteomes" id="UP000030765">
    <property type="component" value="Unassembled WGS sequence"/>
</dbReference>
<dbReference type="VEuPathDB" id="VectorBase:ASIC011327"/>
<reference evidence="3" key="2">
    <citation type="submission" date="2020-05" db="UniProtKB">
        <authorList>
            <consortium name="EnsemblMetazoa"/>
        </authorList>
    </citation>
    <scope>IDENTIFICATION</scope>
</reference>
<feature type="transmembrane region" description="Helical" evidence="1">
    <location>
        <begin position="52"/>
        <end position="71"/>
    </location>
</feature>
<keyword evidence="4" id="KW-1185">Reference proteome</keyword>
<dbReference type="AlphaFoldDB" id="A0A084VZX6"/>
<proteinExistence type="predicted"/>
<dbReference type="EMBL" id="ATLV01019028">
    <property type="status" value="NOT_ANNOTATED_CDS"/>
    <property type="molecule type" value="Genomic_DNA"/>
</dbReference>
<evidence type="ECO:0000313" key="4">
    <source>
        <dbReference type="Proteomes" id="UP000030765"/>
    </source>
</evidence>